<reference evidence="2" key="2">
    <citation type="submission" date="2015-01" db="EMBL/GenBank/DDBJ databases">
        <title>Evolutionary Origins and Diversification of the Mycorrhizal Mutualists.</title>
        <authorList>
            <consortium name="DOE Joint Genome Institute"/>
            <consortium name="Mycorrhizal Genomics Consortium"/>
            <person name="Kohler A."/>
            <person name="Kuo A."/>
            <person name="Nagy L.G."/>
            <person name="Floudas D."/>
            <person name="Copeland A."/>
            <person name="Barry K.W."/>
            <person name="Cichocki N."/>
            <person name="Veneault-Fourrey C."/>
            <person name="LaButti K."/>
            <person name="Lindquist E.A."/>
            <person name="Lipzen A."/>
            <person name="Lundell T."/>
            <person name="Morin E."/>
            <person name="Murat C."/>
            <person name="Riley R."/>
            <person name="Ohm R."/>
            <person name="Sun H."/>
            <person name="Tunlid A."/>
            <person name="Henrissat B."/>
            <person name="Grigoriev I.V."/>
            <person name="Hibbett D.S."/>
            <person name="Martin F."/>
        </authorList>
    </citation>
    <scope>NUCLEOTIDE SEQUENCE [LARGE SCALE GENOMIC DNA]</scope>
    <source>
        <strain evidence="2">MAFF 305830</strain>
    </source>
</reference>
<reference evidence="1 2" key="1">
    <citation type="submission" date="2014-04" db="EMBL/GenBank/DDBJ databases">
        <authorList>
            <consortium name="DOE Joint Genome Institute"/>
            <person name="Kuo A."/>
            <person name="Zuccaro A."/>
            <person name="Kohler A."/>
            <person name="Nagy L.G."/>
            <person name="Floudas D."/>
            <person name="Copeland A."/>
            <person name="Barry K.W."/>
            <person name="Cichocki N."/>
            <person name="Veneault-Fourrey C."/>
            <person name="LaButti K."/>
            <person name="Lindquist E.A."/>
            <person name="Lipzen A."/>
            <person name="Lundell T."/>
            <person name="Morin E."/>
            <person name="Murat C."/>
            <person name="Sun H."/>
            <person name="Tunlid A."/>
            <person name="Henrissat B."/>
            <person name="Grigoriev I.V."/>
            <person name="Hibbett D.S."/>
            <person name="Martin F."/>
            <person name="Nordberg H.P."/>
            <person name="Cantor M.N."/>
            <person name="Hua S.X."/>
        </authorList>
    </citation>
    <scope>NUCLEOTIDE SEQUENCE [LARGE SCALE GENOMIC DNA]</scope>
    <source>
        <strain evidence="1 2">MAFF 305830</strain>
    </source>
</reference>
<dbReference type="AlphaFoldDB" id="A0A0C3B4N0"/>
<accession>A0A0C3B4N0</accession>
<protein>
    <recommendedName>
        <fullName evidence="3">ZZ-type domain-containing protein</fullName>
    </recommendedName>
</protein>
<name>A0A0C3B4N0_SERVB</name>
<gene>
    <name evidence="1" type="ORF">M408DRAFT_238709</name>
</gene>
<evidence type="ECO:0000313" key="2">
    <source>
        <dbReference type="Proteomes" id="UP000054097"/>
    </source>
</evidence>
<keyword evidence="2" id="KW-1185">Reference proteome</keyword>
<dbReference type="EMBL" id="KN824281">
    <property type="protein sequence ID" value="KIM31800.1"/>
    <property type="molecule type" value="Genomic_DNA"/>
</dbReference>
<evidence type="ECO:0008006" key="3">
    <source>
        <dbReference type="Google" id="ProtNLM"/>
    </source>
</evidence>
<dbReference type="HOGENOM" id="CLU_1283708_0_0_1"/>
<sequence>MLVASSECPRCAIRLADKPRRPKCMDCVDSFCREVHVLRFGEEHQMEFTRVARNCNVCRGEILGDFIKCAGCFNAFDMCLNCAVRARMAKPNSLEVHFNAYGREHTFRHINWDASTPAKEPLTIDVPNTNAYKCAACHIKLSGTVLSCLECSSRPKDAEDLCLGCVERGKMARHVKRTGHHFILFNLHIGEGALPVASAERNDVPPPYGSIPW</sequence>
<dbReference type="Proteomes" id="UP000054097">
    <property type="component" value="Unassembled WGS sequence"/>
</dbReference>
<evidence type="ECO:0000313" key="1">
    <source>
        <dbReference type="EMBL" id="KIM31800.1"/>
    </source>
</evidence>
<dbReference type="SUPFAM" id="SSF57850">
    <property type="entry name" value="RING/U-box"/>
    <property type="match status" value="1"/>
</dbReference>
<organism evidence="1 2">
    <name type="scientific">Serendipita vermifera MAFF 305830</name>
    <dbReference type="NCBI Taxonomy" id="933852"/>
    <lineage>
        <taxon>Eukaryota</taxon>
        <taxon>Fungi</taxon>
        <taxon>Dikarya</taxon>
        <taxon>Basidiomycota</taxon>
        <taxon>Agaricomycotina</taxon>
        <taxon>Agaricomycetes</taxon>
        <taxon>Sebacinales</taxon>
        <taxon>Serendipitaceae</taxon>
        <taxon>Serendipita</taxon>
    </lineage>
</organism>
<proteinExistence type="predicted"/>